<accession>A0AA86E2Q8</accession>
<organism evidence="3 4">
    <name type="scientific">Sulfurospirillum multivorans (strain DM 12446 / JCM 15788 / NBRC 109480)</name>
    <dbReference type="NCBI Taxonomy" id="1150621"/>
    <lineage>
        <taxon>Bacteria</taxon>
        <taxon>Pseudomonadati</taxon>
        <taxon>Campylobacterota</taxon>
        <taxon>Epsilonproteobacteria</taxon>
        <taxon>Campylobacterales</taxon>
        <taxon>Sulfurospirillaceae</taxon>
        <taxon>Sulfurospirillum</taxon>
    </lineage>
</organism>
<feature type="compositionally biased region" description="Basic and acidic residues" evidence="1">
    <location>
        <begin position="152"/>
        <end position="171"/>
    </location>
</feature>
<dbReference type="InterPro" id="IPR025400">
    <property type="entry name" value="Lin1244/Lin1753-like_N"/>
</dbReference>
<protein>
    <recommendedName>
        <fullName evidence="2">Lin1244/Lin1753-like N-terminal domain-containing protein</fullName>
    </recommendedName>
</protein>
<evidence type="ECO:0000256" key="1">
    <source>
        <dbReference type="SAM" id="MobiDB-lite"/>
    </source>
</evidence>
<feature type="domain" description="Lin1244/Lin1753-like N-terminal" evidence="2">
    <location>
        <begin position="6"/>
        <end position="92"/>
    </location>
</feature>
<reference evidence="3 4" key="1">
    <citation type="journal article" date="2014" name="Environ. Microbiol.">
        <title>Insights into organohalide respiration and the versatile catabolism of Sulfurospirillum multivorans gained from comparative genomics and physiological studies.</title>
        <authorList>
            <person name="Goris T."/>
            <person name="Schubert T."/>
            <person name="Gadkari J."/>
            <person name="Wubet T."/>
            <person name="Tarkka M."/>
            <person name="Buscot F."/>
            <person name="Adrian L."/>
            <person name="Diekert G."/>
        </authorList>
    </citation>
    <scope>NUCLEOTIDE SEQUENCE [LARGE SCALE GENOMIC DNA]</scope>
    <source>
        <strain evidence="4">DM 12446 / JCM 15788 / NBRC 109480</strain>
    </source>
</reference>
<dbReference type="KEGG" id="smul:SMUL_1732"/>
<evidence type="ECO:0000313" key="3">
    <source>
        <dbReference type="EMBL" id="AHJ12987.1"/>
    </source>
</evidence>
<dbReference type="EMBL" id="CP007201">
    <property type="protein sequence ID" value="AHJ12987.1"/>
    <property type="molecule type" value="Genomic_DNA"/>
</dbReference>
<proteinExistence type="predicted"/>
<dbReference type="Proteomes" id="UP000019322">
    <property type="component" value="Chromosome"/>
</dbReference>
<gene>
    <name evidence="3" type="ORF">SMUL_1732</name>
</gene>
<dbReference type="RefSeq" id="WP_025344857.1">
    <property type="nucleotide sequence ID" value="NZ_CP007201.1"/>
</dbReference>
<evidence type="ECO:0000259" key="2">
    <source>
        <dbReference type="Pfam" id="PF14297"/>
    </source>
</evidence>
<sequence length="288" mass="33294">MKEGYYFPHFQDARRDIKILRLRRDLGIEGYGIYFMLLEILREQPDFKFPISDIGILVSELQTTQAKIEVVINAYDLFQKEARQDGSVFFSPKQITYLLPYIQKKEHAKLANTKSQLARKEKLARQVKQLSLYDSASQNNNLLEFSRSDSTSQKKEEENKEKEIRDIKESRTTGSPDTTTSDEKFLLWIQEKSKGKDNPSTYGAYLGRKYLEGDKSICNEYELWLKMQAENLKKEESLSLKGKLLQTSQGLKIIIGVEQVDQNFKIFFEDGGFANVNSLNNLPISARC</sequence>
<dbReference type="Pfam" id="PF14297">
    <property type="entry name" value="Lin1244_N"/>
    <property type="match status" value="1"/>
</dbReference>
<evidence type="ECO:0000313" key="4">
    <source>
        <dbReference type="Proteomes" id="UP000019322"/>
    </source>
</evidence>
<dbReference type="AlphaFoldDB" id="A0AA86E2Q8"/>
<feature type="region of interest" description="Disordered" evidence="1">
    <location>
        <begin position="143"/>
        <end position="180"/>
    </location>
</feature>
<name>A0AA86E2Q8_SULMK</name>